<dbReference type="EMBL" id="CP093313">
    <property type="protein sequence ID" value="UWZ85622.1"/>
    <property type="molecule type" value="Genomic_DNA"/>
</dbReference>
<evidence type="ECO:0000313" key="3">
    <source>
        <dbReference type="Proteomes" id="UP001059380"/>
    </source>
</evidence>
<accession>A0A9J7BXC8</accession>
<keyword evidence="3" id="KW-1185">Reference proteome</keyword>
<dbReference type="AlphaFoldDB" id="A0A9J7BXC8"/>
<reference evidence="2" key="1">
    <citation type="submission" date="2021-04" db="EMBL/GenBank/DDBJ databases">
        <title>Phylogenetic analysis of Acidobacteriaceae.</title>
        <authorList>
            <person name="Qiu L."/>
            <person name="Zhang Q."/>
        </authorList>
    </citation>
    <scope>NUCLEOTIDE SEQUENCE</scope>
    <source>
        <strain evidence="2">DSM 25168</strain>
    </source>
</reference>
<feature type="transmembrane region" description="Helical" evidence="1">
    <location>
        <begin position="97"/>
        <end position="114"/>
    </location>
</feature>
<proteinExistence type="predicted"/>
<keyword evidence="1" id="KW-0472">Membrane</keyword>
<dbReference type="Proteomes" id="UP001059380">
    <property type="component" value="Chromosome"/>
</dbReference>
<sequence length="123" mass="13382">MTSEPTRHPEPGKQPARRLPLPGVAAIAFYLLLVSGTIAIGVVGSHYPPLYLLFSVAFFTASAGLIAGFRWAWALSLGAVFSLTAYNAWVFSQQHSIPPAVQGLLNLVFFLYLIRPEVRAGLR</sequence>
<dbReference type="KEGG" id="orp:MOP44_06675"/>
<feature type="transmembrane region" description="Helical" evidence="1">
    <location>
        <begin position="21"/>
        <end position="44"/>
    </location>
</feature>
<feature type="transmembrane region" description="Helical" evidence="1">
    <location>
        <begin position="72"/>
        <end position="91"/>
    </location>
</feature>
<organism evidence="2 3">
    <name type="scientific">Occallatibacter riparius</name>
    <dbReference type="NCBI Taxonomy" id="1002689"/>
    <lineage>
        <taxon>Bacteria</taxon>
        <taxon>Pseudomonadati</taxon>
        <taxon>Acidobacteriota</taxon>
        <taxon>Terriglobia</taxon>
        <taxon>Terriglobales</taxon>
        <taxon>Acidobacteriaceae</taxon>
        <taxon>Occallatibacter</taxon>
    </lineage>
</organism>
<feature type="transmembrane region" description="Helical" evidence="1">
    <location>
        <begin position="50"/>
        <end position="67"/>
    </location>
</feature>
<gene>
    <name evidence="2" type="ORF">MOP44_06675</name>
</gene>
<keyword evidence="1" id="KW-1133">Transmembrane helix</keyword>
<name>A0A9J7BXC8_9BACT</name>
<evidence type="ECO:0000256" key="1">
    <source>
        <dbReference type="SAM" id="Phobius"/>
    </source>
</evidence>
<dbReference type="RefSeq" id="WP_260795200.1">
    <property type="nucleotide sequence ID" value="NZ_CP093313.1"/>
</dbReference>
<evidence type="ECO:0000313" key="2">
    <source>
        <dbReference type="EMBL" id="UWZ85622.1"/>
    </source>
</evidence>
<keyword evidence="1" id="KW-0812">Transmembrane</keyword>
<protein>
    <submittedName>
        <fullName evidence="2">Uncharacterized protein</fullName>
    </submittedName>
</protein>